<dbReference type="OrthoDB" id="1081388at2759"/>
<dbReference type="PANTHER" id="PTHR34956:SF2">
    <property type="entry name" value="OS05G0397300 PROTEIN"/>
    <property type="match status" value="1"/>
</dbReference>
<feature type="region of interest" description="Disordered" evidence="1">
    <location>
        <begin position="69"/>
        <end position="93"/>
    </location>
</feature>
<dbReference type="AlphaFoldDB" id="A0A9Q1MM86"/>
<gene>
    <name evidence="2" type="ORF">K7X08_032029</name>
</gene>
<evidence type="ECO:0000313" key="2">
    <source>
        <dbReference type="EMBL" id="KAJ8563577.1"/>
    </source>
</evidence>
<name>A0A9Q1MM86_9SOLA</name>
<feature type="compositionally biased region" description="Basic residues" evidence="1">
    <location>
        <begin position="78"/>
        <end position="93"/>
    </location>
</feature>
<feature type="compositionally biased region" description="Polar residues" evidence="1">
    <location>
        <begin position="35"/>
        <end position="50"/>
    </location>
</feature>
<dbReference type="EMBL" id="JAJAGQ010000005">
    <property type="protein sequence ID" value="KAJ8563577.1"/>
    <property type="molecule type" value="Genomic_DNA"/>
</dbReference>
<organism evidence="2 3">
    <name type="scientific">Anisodus acutangulus</name>
    <dbReference type="NCBI Taxonomy" id="402998"/>
    <lineage>
        <taxon>Eukaryota</taxon>
        <taxon>Viridiplantae</taxon>
        <taxon>Streptophyta</taxon>
        <taxon>Embryophyta</taxon>
        <taxon>Tracheophyta</taxon>
        <taxon>Spermatophyta</taxon>
        <taxon>Magnoliopsida</taxon>
        <taxon>eudicotyledons</taxon>
        <taxon>Gunneridae</taxon>
        <taxon>Pentapetalae</taxon>
        <taxon>asterids</taxon>
        <taxon>lamiids</taxon>
        <taxon>Solanales</taxon>
        <taxon>Solanaceae</taxon>
        <taxon>Solanoideae</taxon>
        <taxon>Hyoscyameae</taxon>
        <taxon>Anisodus</taxon>
    </lineage>
</organism>
<sequence length="93" mass="10694">MELVDMEVENDLFFAELSKRISLLIMDDDEEHPSTHCSSAPLQAFSQQVDPPTRTPYLYGQRCKRENKGTGVFIPRSSHPRRKNRRGRSISTS</sequence>
<evidence type="ECO:0000256" key="1">
    <source>
        <dbReference type="SAM" id="MobiDB-lite"/>
    </source>
</evidence>
<comment type="caution">
    <text evidence="2">The sequence shown here is derived from an EMBL/GenBank/DDBJ whole genome shotgun (WGS) entry which is preliminary data.</text>
</comment>
<protein>
    <submittedName>
        <fullName evidence="2">Uncharacterized protein</fullName>
    </submittedName>
</protein>
<reference evidence="3" key="1">
    <citation type="journal article" date="2023" name="Proc. Natl. Acad. Sci. U.S.A.">
        <title>Genomic and structural basis for evolution of tropane alkaloid biosynthesis.</title>
        <authorList>
            <person name="Wanga Y.-J."/>
            <person name="Taina T."/>
            <person name="Yua J.-Y."/>
            <person name="Lia J."/>
            <person name="Xua B."/>
            <person name="Chenc J."/>
            <person name="D'Auriad J.C."/>
            <person name="Huanga J.-P."/>
            <person name="Huanga S.-X."/>
        </authorList>
    </citation>
    <scope>NUCLEOTIDE SEQUENCE [LARGE SCALE GENOMIC DNA]</scope>
    <source>
        <strain evidence="3">cv. KIB-2019</strain>
    </source>
</reference>
<dbReference type="PANTHER" id="PTHR34956">
    <property type="entry name" value="OS05G0397300 PROTEIN"/>
    <property type="match status" value="1"/>
</dbReference>
<evidence type="ECO:0000313" key="3">
    <source>
        <dbReference type="Proteomes" id="UP001152561"/>
    </source>
</evidence>
<dbReference type="Proteomes" id="UP001152561">
    <property type="component" value="Unassembled WGS sequence"/>
</dbReference>
<accession>A0A9Q1MM86</accession>
<keyword evidence="3" id="KW-1185">Reference proteome</keyword>
<feature type="region of interest" description="Disordered" evidence="1">
    <location>
        <begin position="30"/>
        <end position="54"/>
    </location>
</feature>
<proteinExistence type="predicted"/>